<dbReference type="GO" id="GO:0016491">
    <property type="term" value="F:oxidoreductase activity"/>
    <property type="evidence" value="ECO:0007669"/>
    <property type="project" value="UniProtKB-KW"/>
</dbReference>
<gene>
    <name evidence="3" type="ORF">EGYM00163_LOCUS1023</name>
</gene>
<dbReference type="Gene3D" id="3.40.50.720">
    <property type="entry name" value="NAD(P)-binding Rossmann-like Domain"/>
    <property type="match status" value="1"/>
</dbReference>
<protein>
    <submittedName>
        <fullName evidence="3">Uncharacterized protein</fullName>
    </submittedName>
</protein>
<dbReference type="PRINTS" id="PR00081">
    <property type="entry name" value="GDHRDH"/>
</dbReference>
<dbReference type="AlphaFoldDB" id="A0A7S4C868"/>
<dbReference type="InterPro" id="IPR036291">
    <property type="entry name" value="NAD(P)-bd_dom_sf"/>
</dbReference>
<proteinExistence type="inferred from homology"/>
<reference evidence="3" key="1">
    <citation type="submission" date="2021-01" db="EMBL/GenBank/DDBJ databases">
        <authorList>
            <person name="Corre E."/>
            <person name="Pelletier E."/>
            <person name="Niang G."/>
            <person name="Scheremetjew M."/>
            <person name="Finn R."/>
            <person name="Kale V."/>
            <person name="Holt S."/>
            <person name="Cochrane G."/>
            <person name="Meng A."/>
            <person name="Brown T."/>
            <person name="Cohen L."/>
        </authorList>
    </citation>
    <scope>NUCLEOTIDE SEQUENCE</scope>
    <source>
        <strain evidence="3">CCMP1594</strain>
    </source>
</reference>
<sequence>MCGFLLRWMFRSAVLVAVLAVGIHLYVGDGWQEANIPPLAGKTAVVTGANTGLGYETVRMMANAGSDVVMACRNLQKCEAARSSLQTTAKGTLQVMLLDLSEPNSIANFAQAVKEKVPKVDYLINNAAIMAVPEQTNSRGWELQFATNHLGQFALVQHLLPLLKASKTRIVNHASSAAHILWPVHPINLTDVMFQKGRPYDPAVAYCQTKRANLWFTYELNRRYLADGITSTSCHPGYSATELQQKADGLPGVRNFLVDYGNKYMAQSPAVGALPQVYAAVHAQPDDYIGPVYYMIGPPIKVGHSLRAFPFPADEPKGPQDLWELSAKLTGLGV</sequence>
<dbReference type="EMBL" id="HBJA01003208">
    <property type="protein sequence ID" value="CAE0789909.1"/>
    <property type="molecule type" value="Transcribed_RNA"/>
</dbReference>
<keyword evidence="2" id="KW-0560">Oxidoreductase</keyword>
<dbReference type="InterPro" id="IPR002347">
    <property type="entry name" value="SDR_fam"/>
</dbReference>
<dbReference type="Pfam" id="PF00106">
    <property type="entry name" value="adh_short"/>
    <property type="match status" value="1"/>
</dbReference>
<name>A0A7S4C868_9EUGL</name>
<accession>A0A7S4C868</accession>
<dbReference type="PANTHER" id="PTHR24320:SF148">
    <property type="entry name" value="NAD(P)-BINDING ROSSMANN-FOLD SUPERFAMILY PROTEIN"/>
    <property type="match status" value="1"/>
</dbReference>
<dbReference type="SUPFAM" id="SSF51735">
    <property type="entry name" value="NAD(P)-binding Rossmann-fold domains"/>
    <property type="match status" value="1"/>
</dbReference>
<comment type="similarity">
    <text evidence="1">Belongs to the short-chain dehydrogenases/reductases (SDR) family.</text>
</comment>
<organism evidence="3">
    <name type="scientific">Eutreptiella gymnastica</name>
    <dbReference type="NCBI Taxonomy" id="73025"/>
    <lineage>
        <taxon>Eukaryota</taxon>
        <taxon>Discoba</taxon>
        <taxon>Euglenozoa</taxon>
        <taxon>Euglenida</taxon>
        <taxon>Spirocuta</taxon>
        <taxon>Euglenophyceae</taxon>
        <taxon>Eutreptiales</taxon>
        <taxon>Eutreptiaceae</taxon>
        <taxon>Eutreptiella</taxon>
    </lineage>
</organism>
<dbReference type="PANTHER" id="PTHR24320">
    <property type="entry name" value="RETINOL DEHYDROGENASE"/>
    <property type="match status" value="1"/>
</dbReference>
<evidence type="ECO:0000313" key="3">
    <source>
        <dbReference type="EMBL" id="CAE0789909.1"/>
    </source>
</evidence>
<evidence type="ECO:0000256" key="1">
    <source>
        <dbReference type="ARBA" id="ARBA00006484"/>
    </source>
</evidence>
<evidence type="ECO:0000256" key="2">
    <source>
        <dbReference type="ARBA" id="ARBA00023002"/>
    </source>
</evidence>